<keyword evidence="5" id="KW-1185">Reference proteome</keyword>
<dbReference type="GO" id="GO:0005524">
    <property type="term" value="F:ATP binding"/>
    <property type="evidence" value="ECO:0007669"/>
    <property type="project" value="InterPro"/>
</dbReference>
<feature type="compositionally biased region" description="Acidic residues" evidence="2">
    <location>
        <begin position="1805"/>
        <end position="1825"/>
    </location>
</feature>
<feature type="region of interest" description="Disordered" evidence="2">
    <location>
        <begin position="1"/>
        <end position="23"/>
    </location>
</feature>
<dbReference type="InterPro" id="IPR011009">
    <property type="entry name" value="Kinase-like_dom_sf"/>
</dbReference>
<dbReference type="PROSITE" id="PS50011">
    <property type="entry name" value="PROTEIN_KINASE_DOM"/>
    <property type="match status" value="1"/>
</dbReference>
<dbReference type="OrthoDB" id="2122982at2759"/>
<feature type="region of interest" description="Disordered" evidence="2">
    <location>
        <begin position="1798"/>
        <end position="1893"/>
    </location>
</feature>
<feature type="compositionally biased region" description="Polar residues" evidence="2">
    <location>
        <begin position="8"/>
        <end position="18"/>
    </location>
</feature>
<feature type="region of interest" description="Disordered" evidence="2">
    <location>
        <begin position="1042"/>
        <end position="1081"/>
    </location>
</feature>
<evidence type="ECO:0000313" key="5">
    <source>
        <dbReference type="Proteomes" id="UP000292702"/>
    </source>
</evidence>
<dbReference type="InterPro" id="IPR000719">
    <property type="entry name" value="Prot_kinase_dom"/>
</dbReference>
<name>A0A4R0R8Y6_9APHY</name>
<evidence type="ECO:0000313" key="4">
    <source>
        <dbReference type="EMBL" id="TCD63086.1"/>
    </source>
</evidence>
<accession>A0A4R0R8Y6</accession>
<evidence type="ECO:0000256" key="1">
    <source>
        <dbReference type="SAM" id="Coils"/>
    </source>
</evidence>
<dbReference type="Gene3D" id="1.10.510.10">
    <property type="entry name" value="Transferase(Phosphotransferase) domain 1"/>
    <property type="match status" value="1"/>
</dbReference>
<feature type="coiled-coil region" evidence="1">
    <location>
        <begin position="1188"/>
        <end position="1215"/>
    </location>
</feature>
<dbReference type="STRING" id="92696.A0A4R0R8Y6"/>
<protein>
    <recommendedName>
        <fullName evidence="3">Protein kinase domain-containing protein</fullName>
    </recommendedName>
</protein>
<dbReference type="GO" id="GO:0004672">
    <property type="term" value="F:protein kinase activity"/>
    <property type="evidence" value="ECO:0007669"/>
    <property type="project" value="InterPro"/>
</dbReference>
<dbReference type="SUPFAM" id="SSF56112">
    <property type="entry name" value="Protein kinase-like (PK-like)"/>
    <property type="match status" value="1"/>
</dbReference>
<evidence type="ECO:0000259" key="3">
    <source>
        <dbReference type="PROSITE" id="PS50011"/>
    </source>
</evidence>
<organism evidence="4 5">
    <name type="scientific">Steccherinum ochraceum</name>
    <dbReference type="NCBI Taxonomy" id="92696"/>
    <lineage>
        <taxon>Eukaryota</taxon>
        <taxon>Fungi</taxon>
        <taxon>Dikarya</taxon>
        <taxon>Basidiomycota</taxon>
        <taxon>Agaricomycotina</taxon>
        <taxon>Agaricomycetes</taxon>
        <taxon>Polyporales</taxon>
        <taxon>Steccherinaceae</taxon>
        <taxon>Steccherinum</taxon>
    </lineage>
</organism>
<sequence>MRPPRTDLPSSLAPSSDNDPVDGLTRDGVIQRIEDGPSVHKSERVLNKIGAKVDAVTDTSAANVVTTVQNIINVPAIKDAVEAGLNSFFEDIPWLSMKGLDEVARIHPFLTVAILAFKTAYNMELTRRENDKRTRSLYVDMKDMIAVLIQLRDVSGPQHVGSDGQTIEARLHALAEKTAQDIKDCANTCDTYSKKRLLVKVLTGAKWEAKLSSFIRAFSEHRVSFEQALVMHTARAMQYVKTTVEAIDQKLSAFQRIFETLVPAGETEMRDVVRENGGVSTVQSDDATLRDLMEYEAALDTKKARVAGAADLLGRKNTAMADLKDELLRDPSEAIAQNLKTFEGKFELYHRQLKEELSLVIREENRLMLIALKEGPHDKIENAELRAIWKDMGWKRNVDARLFIMTLQDHFREKVEDITATHKADDAQFSGIKQTDDWALPLHHDLGGEQVYEVVAGEPGLEPSTLARLLVGWQAAAAKYCKKIQAILDRMNTLRAEMKTVNLSIFVTYLRDAWAEITKLISGLKSDETSTDTPTSKFTSYAEYEEDRIQRNLNDINYRIDALDTVYVVLGRGRLEVHVLTLVYLLLKRHLSIFFLSKSHYIHYDEMDDHIASLQFITEAVKFRVHDLSEHFRQQKTDLETRFGDFVCGLFRYIHVPQQLWKTKESIRKARFSQAVARFMIGGTSTVSDEMLGEESNSVALLKFSPPESIINTTVYTTDYGPTAEQDPAITGPLKAVLGRWTGHLYYMEDDGSLLSAIAQDWMLYASSSGELGFTATDMGLFEGGFTVHISGVCSEDTDGTVHVRFTIIDTAEPDPMSTFVGFIDTNGALSAKQINPADPTAPIAGEQKIYLTRCSIEVAVHRPLPFELVHNKARALWRFALSYTLMERFIHLNLEGVVLPVTEQRATLAEVSQHTTPADLRYYLSRVRFAVLSVPVHIGVNCLTCSADIYGPRLICLECPADDSDEDVTDTLNFCGDKESCSQDPLRITSGFGEYHAVDHALTKVRDHVLNRDILSLRIKAIDGLELARVRWESLLSGKPQTLKPRSEGNQGSEPPVGEESATLRPGDSTEEPTEQQSIDITRDAAALSGVGEPVTTDLPLSCTICQTAIQLPCWYCLECPNTFICMPCWYYGRNPNDDFKCVLCSARRIEPLREITCSQRHVYTHGLVKVTPRPPPVPPQEVEDRIATLEKKVVQMRDRVDQMDSRLDRMETNLSERLLAFKGRSPGTKEGICKFLMKTVNRVARQLCPGFKLALGEQCADGQPDFVPTLVLLHDEVKRATAWSHRSSSLWDILHMDVHIEVSADEDDDIEFSNGLPNTAVYGKLAFQAAALMYRQHRTHVFSIYVFGKKARIFKWNRLQVVVTKAFEYRKEQDLLAVFFFNYARISPEGRGWDTSIQFASELDGKLLVERAESCRSDSALVPPLNEILETRGVFFKFTIECGADGLLIPSDVNPSAESKAEEHTIVIQNSFWHQSTVLTRRCTRVYIGLDTATGQLVSVKDFWRSARLRSEADVYRKLYSEDYPERQFLPRTSFAGPTSEDNTHIVWTDTEEYFHERLVQDVVYDLTTFKNSRELVQIIRDAVAASIAIYLRFRILHCDISPNNIMRDKDGRGVLIDFDHCFILRDGIFDDENCTRTGTWYVMSINILESSRNHHTILDDLEAHLWSFLFVALRFFPSTYRASVFAMFEEVTDSTFEDQAGGTRKAAYLERARGEFRCKPLEFLVTKLRAFFARILKGRRKGGSAWRKTFQRLLQDPSEILLFFDEALAMEGWPGSDKASTDKYCFFDPNVPVYPLEPGSSGEEEEDSSETMEDPDDDEEETERQRREVEALKAYEAKIVAEAKERKRKREEEEKENPQGSGKRAKASRKKGMHVLGEVRQSRRIQGLEP</sequence>
<feature type="domain" description="Protein kinase" evidence="3">
    <location>
        <begin position="1474"/>
        <end position="1767"/>
    </location>
</feature>
<dbReference type="Proteomes" id="UP000292702">
    <property type="component" value="Unassembled WGS sequence"/>
</dbReference>
<dbReference type="EMBL" id="RWJN01000323">
    <property type="protein sequence ID" value="TCD63086.1"/>
    <property type="molecule type" value="Genomic_DNA"/>
</dbReference>
<gene>
    <name evidence="4" type="ORF">EIP91_006013</name>
</gene>
<reference evidence="4 5" key="1">
    <citation type="submission" date="2018-11" db="EMBL/GenBank/DDBJ databases">
        <title>Genome assembly of Steccherinum ochraceum LE-BIN_3174, the white-rot fungus of the Steccherinaceae family (The Residual Polyporoid clade, Polyporales, Basidiomycota).</title>
        <authorList>
            <person name="Fedorova T.V."/>
            <person name="Glazunova O.A."/>
            <person name="Landesman E.O."/>
            <person name="Moiseenko K.V."/>
            <person name="Psurtseva N.V."/>
            <person name="Savinova O.S."/>
            <person name="Shakhova N.V."/>
            <person name="Tyazhelova T.V."/>
            <person name="Vasina D.V."/>
        </authorList>
    </citation>
    <scope>NUCLEOTIDE SEQUENCE [LARGE SCALE GENOMIC DNA]</scope>
    <source>
        <strain evidence="4 5">LE-BIN_3174</strain>
    </source>
</reference>
<dbReference type="PANTHER" id="PTHR38248:SF2">
    <property type="entry name" value="FUNK1 11"/>
    <property type="match status" value="1"/>
</dbReference>
<dbReference type="Pfam" id="PF17667">
    <property type="entry name" value="Pkinase_fungal"/>
    <property type="match status" value="2"/>
</dbReference>
<proteinExistence type="predicted"/>
<evidence type="ECO:0000256" key="2">
    <source>
        <dbReference type="SAM" id="MobiDB-lite"/>
    </source>
</evidence>
<comment type="caution">
    <text evidence="4">The sequence shown here is derived from an EMBL/GenBank/DDBJ whole genome shotgun (WGS) entry which is preliminary data.</text>
</comment>
<dbReference type="PANTHER" id="PTHR38248">
    <property type="entry name" value="FUNK1 6"/>
    <property type="match status" value="1"/>
</dbReference>
<keyword evidence="1" id="KW-0175">Coiled coil</keyword>
<feature type="compositionally biased region" description="Basic residues" evidence="2">
    <location>
        <begin position="1866"/>
        <end position="1876"/>
    </location>
</feature>
<feature type="compositionally biased region" description="Basic and acidic residues" evidence="2">
    <location>
        <begin position="1826"/>
        <end position="1848"/>
    </location>
</feature>
<dbReference type="InterPro" id="IPR040976">
    <property type="entry name" value="Pkinase_fungal"/>
</dbReference>